<dbReference type="PROSITE" id="PS51432">
    <property type="entry name" value="AP_NUCLEASE_F2_4"/>
    <property type="match status" value="1"/>
</dbReference>
<keyword evidence="2 7" id="KW-0479">Metal-binding</keyword>
<evidence type="ECO:0000256" key="7">
    <source>
        <dbReference type="HAMAP-Rule" id="MF_00152"/>
    </source>
</evidence>
<dbReference type="EMBL" id="LCCW01000005">
    <property type="protein sequence ID" value="KKS42976.1"/>
    <property type="molecule type" value="Genomic_DNA"/>
</dbReference>
<evidence type="ECO:0000256" key="2">
    <source>
        <dbReference type="ARBA" id="ARBA00022723"/>
    </source>
</evidence>
<feature type="binding site" evidence="7">
    <location>
        <position position="219"/>
    </location>
    <ligand>
        <name>Zn(2+)</name>
        <dbReference type="ChEBI" id="CHEBI:29105"/>
        <label>2</label>
    </ligand>
</feature>
<keyword evidence="6 7" id="KW-0234">DNA repair</keyword>
<dbReference type="PANTHER" id="PTHR21445:SF0">
    <property type="entry name" value="APURINIC-APYRIMIDINIC ENDONUCLEASE"/>
    <property type="match status" value="1"/>
</dbReference>
<evidence type="ECO:0000256" key="1">
    <source>
        <dbReference type="ARBA" id="ARBA00005340"/>
    </source>
</evidence>
<dbReference type="SMART" id="SM00518">
    <property type="entry name" value="AP2Ec"/>
    <property type="match status" value="1"/>
</dbReference>
<dbReference type="CDD" id="cd00019">
    <property type="entry name" value="AP2Ec"/>
    <property type="match status" value="1"/>
</dbReference>
<keyword evidence="5 7" id="KW-0862">Zinc</keyword>
<keyword evidence="7 9" id="KW-0255">Endonuclease</keyword>
<dbReference type="HAMAP" id="MF_00152">
    <property type="entry name" value="Nfo"/>
    <property type="match status" value="1"/>
</dbReference>
<dbReference type="Gene3D" id="3.20.20.150">
    <property type="entry name" value="Divalent-metal-dependent TIM barrel enzymes"/>
    <property type="match status" value="1"/>
</dbReference>
<keyword evidence="4 7" id="KW-0378">Hydrolase</keyword>
<evidence type="ECO:0000313" key="10">
    <source>
        <dbReference type="Proteomes" id="UP000034516"/>
    </source>
</evidence>
<dbReference type="EC" id="3.1.21.2" evidence="7"/>
<dbReference type="InterPro" id="IPR001719">
    <property type="entry name" value="AP_endonuc_2"/>
</dbReference>
<feature type="binding site" evidence="7">
    <location>
        <position position="234"/>
    </location>
    <ligand>
        <name>Zn(2+)</name>
        <dbReference type="ChEBI" id="CHEBI:29105"/>
        <label>3</label>
    </ligand>
</feature>
<feature type="binding site" evidence="7">
    <location>
        <position position="185"/>
    </location>
    <ligand>
        <name>Zn(2+)</name>
        <dbReference type="ChEBI" id="CHEBI:29105"/>
        <label>3</label>
    </ligand>
</feature>
<feature type="binding site" evidence="7">
    <location>
        <position position="106"/>
    </location>
    <ligand>
        <name>Zn(2+)</name>
        <dbReference type="ChEBI" id="CHEBI:29105"/>
        <label>1</label>
    </ligand>
</feature>
<sequence length="287" mass="31849">MFIGAHISAAGSVANTPLNAKKQGCECYQFFSRPPQGGQAPLLSENEIGKFKNNNKKYGFNRYYIHAPYFINLASANNRIYHSSISVLKKELERGSLLGAKFLMTHLGSARDLGEAEALKKVIRGIEKVLTGYTGSTQFLIELSAGSGQIIGDSFKEISHIIKEIEKSKIINHQSKINVCFDTAHAFESGYDLRDGQAVKKTFAEFDKTTGLEKLKLIHLNDSKTALGSRSDRHADIGDGEIGLAGFSALIKFIKNKKLDIDLILETPTDSRRKKDIQTLKQIRDQR</sequence>
<comment type="caution">
    <text evidence="9">The sequence shown here is derived from an EMBL/GenBank/DDBJ whole genome shotgun (WGS) entry which is preliminary data.</text>
</comment>
<gene>
    <name evidence="7" type="primary">nfo</name>
    <name evidence="9" type="ORF">UV02_C0005G0007</name>
</gene>
<evidence type="ECO:0000256" key="3">
    <source>
        <dbReference type="ARBA" id="ARBA00022763"/>
    </source>
</evidence>
<evidence type="ECO:0000256" key="6">
    <source>
        <dbReference type="ARBA" id="ARBA00023204"/>
    </source>
</evidence>
<accession>A0A0G1B9G4</accession>
<reference evidence="9 10" key="1">
    <citation type="journal article" date="2015" name="Nature">
        <title>rRNA introns, odd ribosomes, and small enigmatic genomes across a large radiation of phyla.</title>
        <authorList>
            <person name="Brown C.T."/>
            <person name="Hug L.A."/>
            <person name="Thomas B.C."/>
            <person name="Sharon I."/>
            <person name="Castelle C.J."/>
            <person name="Singh A."/>
            <person name="Wilkins M.J."/>
            <person name="Williams K.H."/>
            <person name="Banfield J.F."/>
        </authorList>
    </citation>
    <scope>NUCLEOTIDE SEQUENCE [LARGE SCALE GENOMIC DNA]</scope>
</reference>
<feature type="binding site" evidence="7">
    <location>
        <position position="142"/>
    </location>
    <ligand>
        <name>Zn(2+)</name>
        <dbReference type="ChEBI" id="CHEBI:29105"/>
        <label>2</label>
    </ligand>
</feature>
<organism evidence="9 10">
    <name type="scientific">Candidatus Kuenenbacteria bacterium GW2011_GWA2_42_15</name>
    <dbReference type="NCBI Taxonomy" id="1618677"/>
    <lineage>
        <taxon>Bacteria</taxon>
        <taxon>Candidatus Kueneniibacteriota</taxon>
    </lineage>
</organism>
<comment type="cofactor">
    <cofactor evidence="7">
        <name>Zn(2+)</name>
        <dbReference type="ChEBI" id="CHEBI:29105"/>
    </cofactor>
    <text evidence="7">Binds 3 Zn(2+) ions.</text>
</comment>
<comment type="catalytic activity">
    <reaction evidence="7">
        <text>Endonucleolytic cleavage to 5'-phosphooligonucleotide end-products.</text>
        <dbReference type="EC" id="3.1.21.2"/>
    </reaction>
</comment>
<dbReference type="SUPFAM" id="SSF51658">
    <property type="entry name" value="Xylose isomerase-like"/>
    <property type="match status" value="1"/>
</dbReference>
<evidence type="ECO:0000256" key="5">
    <source>
        <dbReference type="ARBA" id="ARBA00022833"/>
    </source>
</evidence>
<dbReference type="GO" id="GO:0003677">
    <property type="term" value="F:DNA binding"/>
    <property type="evidence" value="ECO:0007669"/>
    <property type="project" value="InterPro"/>
</dbReference>
<feature type="binding site" evidence="7">
    <location>
        <position position="182"/>
    </location>
    <ligand>
        <name>Zn(2+)</name>
        <dbReference type="ChEBI" id="CHEBI:29105"/>
        <label>2</label>
    </ligand>
</feature>
<dbReference type="GO" id="GO:0006284">
    <property type="term" value="P:base-excision repair"/>
    <property type="evidence" value="ECO:0007669"/>
    <property type="project" value="TreeGrafter"/>
</dbReference>
<dbReference type="GO" id="GO:0003906">
    <property type="term" value="F:DNA-(apurinic or apyrimidinic site) endonuclease activity"/>
    <property type="evidence" value="ECO:0007669"/>
    <property type="project" value="TreeGrafter"/>
</dbReference>
<evidence type="ECO:0000259" key="8">
    <source>
        <dbReference type="Pfam" id="PF01261"/>
    </source>
</evidence>
<feature type="binding site" evidence="7">
    <location>
        <position position="142"/>
    </location>
    <ligand>
        <name>Zn(2+)</name>
        <dbReference type="ChEBI" id="CHEBI:29105"/>
        <label>1</label>
    </ligand>
</feature>
<keyword evidence="3 7" id="KW-0227">DNA damage</keyword>
<dbReference type="Pfam" id="PF01261">
    <property type="entry name" value="AP_endonuc_2"/>
    <property type="match status" value="1"/>
</dbReference>
<dbReference type="PANTHER" id="PTHR21445">
    <property type="entry name" value="ENDONUCLEASE IV ENDODEOXYRIBONUCLEASE IV"/>
    <property type="match status" value="1"/>
</dbReference>
<dbReference type="PROSITE" id="PS00729">
    <property type="entry name" value="AP_NUCLEASE_F2_1"/>
    <property type="match status" value="1"/>
</dbReference>
<comment type="function">
    <text evidence="7">Endonuclease IV plays a role in DNA repair. It cleaves phosphodiester bonds at apurinic or apyrimidinic (AP) sites, generating a 3'-hydroxyl group and a 5'-terminal sugar phosphate.</text>
</comment>
<dbReference type="GO" id="GO:0008081">
    <property type="term" value="F:phosphoric diester hydrolase activity"/>
    <property type="evidence" value="ECO:0007669"/>
    <property type="project" value="TreeGrafter"/>
</dbReference>
<proteinExistence type="inferred from homology"/>
<dbReference type="NCBIfam" id="TIGR00587">
    <property type="entry name" value="nfo"/>
    <property type="match status" value="1"/>
</dbReference>
<feature type="binding site" evidence="7">
    <location>
        <position position="66"/>
    </location>
    <ligand>
        <name>Zn(2+)</name>
        <dbReference type="ChEBI" id="CHEBI:29105"/>
        <label>1</label>
    </ligand>
</feature>
<dbReference type="FunFam" id="3.20.20.150:FF:000001">
    <property type="entry name" value="Probable endonuclease 4"/>
    <property type="match status" value="1"/>
</dbReference>
<dbReference type="PROSITE" id="PS00731">
    <property type="entry name" value="AP_NUCLEASE_F2_3"/>
    <property type="match status" value="1"/>
</dbReference>
<evidence type="ECO:0000313" key="9">
    <source>
        <dbReference type="EMBL" id="KKS42976.1"/>
    </source>
</evidence>
<protein>
    <recommendedName>
        <fullName evidence="7">Probable endonuclease 4</fullName>
        <ecNumber evidence="7">3.1.21.2</ecNumber>
    </recommendedName>
    <alternativeName>
        <fullName evidence="7">Endodeoxyribonuclease IV</fullName>
    </alternativeName>
    <alternativeName>
        <fullName evidence="7">Endonuclease IV</fullName>
    </alternativeName>
</protein>
<dbReference type="GO" id="GO:0008833">
    <property type="term" value="F:deoxyribonuclease IV (phage-T4-induced) activity"/>
    <property type="evidence" value="ECO:0007669"/>
    <property type="project" value="UniProtKB-UniRule"/>
</dbReference>
<dbReference type="Proteomes" id="UP000034516">
    <property type="component" value="Unassembled WGS sequence"/>
</dbReference>
<feature type="binding site" evidence="7">
    <location>
        <position position="232"/>
    </location>
    <ligand>
        <name>Zn(2+)</name>
        <dbReference type="ChEBI" id="CHEBI:29105"/>
        <label>3</label>
    </ligand>
</feature>
<comment type="similarity">
    <text evidence="1 7">Belongs to the AP endonuclease 2 family.</text>
</comment>
<dbReference type="InterPro" id="IPR018246">
    <property type="entry name" value="AP_endonuc_F2_Zn_BS"/>
</dbReference>
<dbReference type="AlphaFoldDB" id="A0A0G1B9G4"/>
<keyword evidence="7" id="KW-0540">Nuclease</keyword>
<name>A0A0G1B9G4_9BACT</name>
<feature type="binding site" evidence="7">
    <location>
        <position position="266"/>
    </location>
    <ligand>
        <name>Zn(2+)</name>
        <dbReference type="ChEBI" id="CHEBI:29105"/>
        <label>2</label>
    </ligand>
</feature>
<feature type="domain" description="Xylose isomerase-like TIM barrel" evidence="8">
    <location>
        <begin position="20"/>
        <end position="277"/>
    </location>
</feature>
<dbReference type="InterPro" id="IPR013022">
    <property type="entry name" value="Xyl_isomerase-like_TIM-brl"/>
</dbReference>
<dbReference type="InterPro" id="IPR036237">
    <property type="entry name" value="Xyl_isomerase-like_sf"/>
</dbReference>
<evidence type="ECO:0000256" key="4">
    <source>
        <dbReference type="ARBA" id="ARBA00022801"/>
    </source>
</evidence>
<dbReference type="GO" id="GO:0008270">
    <property type="term" value="F:zinc ion binding"/>
    <property type="evidence" value="ECO:0007669"/>
    <property type="project" value="UniProtKB-UniRule"/>
</dbReference>